<evidence type="ECO:0000313" key="2">
    <source>
        <dbReference type="Proteomes" id="UP000004263"/>
    </source>
</evidence>
<comment type="caution">
    <text evidence="1">The sequence shown here is derived from an EMBL/GenBank/DDBJ whole genome shotgun (WGS) entry which is preliminary data.</text>
</comment>
<reference evidence="1 2" key="1">
    <citation type="submission" date="2006-03" db="EMBL/GenBank/DDBJ databases">
        <authorList>
            <person name="Pinhassi J."/>
            <person name="Pedros-Alio C."/>
            <person name="Ferriera S."/>
            <person name="Johnson J."/>
            <person name="Kravitz S."/>
            <person name="Halpern A."/>
            <person name="Remington K."/>
            <person name="Beeson K."/>
            <person name="Tran B."/>
            <person name="Rogers Y.-H."/>
            <person name="Friedman R."/>
            <person name="Venter J.C."/>
        </authorList>
    </citation>
    <scope>NUCLEOTIDE SEQUENCE [LARGE SCALE GENOMIC DNA]</scope>
    <source>
        <strain evidence="1 2">RED65</strain>
    </source>
</reference>
<protein>
    <submittedName>
        <fullName evidence="1">Uncharacterized protein</fullName>
    </submittedName>
</protein>
<dbReference type="STRING" id="207949.RED65_01390"/>
<keyword evidence="2" id="KW-1185">Reference proteome</keyword>
<dbReference type="AlphaFoldDB" id="Q1N4Q6"/>
<dbReference type="Proteomes" id="UP000004263">
    <property type="component" value="Unassembled WGS sequence"/>
</dbReference>
<gene>
    <name evidence="1" type="ORF">RED65_01390</name>
</gene>
<proteinExistence type="predicted"/>
<evidence type="ECO:0000313" key="1">
    <source>
        <dbReference type="EMBL" id="EAT13372.1"/>
    </source>
</evidence>
<organism evidence="1 2">
    <name type="scientific">Bermanella marisrubri</name>
    <dbReference type="NCBI Taxonomy" id="207949"/>
    <lineage>
        <taxon>Bacteria</taxon>
        <taxon>Pseudomonadati</taxon>
        <taxon>Pseudomonadota</taxon>
        <taxon>Gammaproteobacteria</taxon>
        <taxon>Oceanospirillales</taxon>
        <taxon>Oceanospirillaceae</taxon>
        <taxon>Bermanella</taxon>
    </lineage>
</organism>
<sequence>MVEKQKRGEYLSILMRAQAHLDSVKKLHGEASQVGAFNVAKKMELAEAAVSESVALSDSIVEALVMLAGGDDE</sequence>
<dbReference type="EMBL" id="AAQH01000002">
    <property type="protein sequence ID" value="EAT13372.1"/>
    <property type="molecule type" value="Genomic_DNA"/>
</dbReference>
<dbReference type="RefSeq" id="WP_007017756.1">
    <property type="nucleotide sequence ID" value="NZ_CH724114.1"/>
</dbReference>
<dbReference type="HOGENOM" id="CLU_2697150_0_0_6"/>
<name>Q1N4Q6_9GAMM</name>
<accession>Q1N4Q6</accession>